<feature type="region of interest" description="Disordered" evidence="5">
    <location>
        <begin position="1"/>
        <end position="26"/>
    </location>
</feature>
<dbReference type="EMBL" id="BMNA01000001">
    <property type="protein sequence ID" value="GGL88106.1"/>
    <property type="molecule type" value="Genomic_DNA"/>
</dbReference>
<sequence>MAEPGTPVQRTEGVAAVPSPPTVAPGDDGLAERVTVVLLTYNCAHRLGRVLDELTALGVPVVAVDNASADGTVDVLRARPGLEVVPLPENIGAAARNAGAERAATPYLAFCDDDGWYDRDGLVVAADLLDRHPRLALVNARILIRDEARVDPISTIMSRSPLADTAGIPGAVLLSFMAGASVVRRSAYLEAGGYEPVFFMGGEEETLSFKWARTGWHMRYVPEVVMRHHPSVANAPRMRAFGMRNTLWNAWLHRRFRSAAAWTLFILADSPKNRDWWRGVAMAVRGLPWVLRRRSPMDRALDAQLSVLDRDRFAQRRPLFNRIDPLHRRSGGSPAAAPPAPPAAAPAAAADDPAENPAA</sequence>
<dbReference type="Pfam" id="PF00535">
    <property type="entry name" value="Glycos_transf_2"/>
    <property type="match status" value="1"/>
</dbReference>
<dbReference type="Gene3D" id="3.90.550.10">
    <property type="entry name" value="Spore Coat Polysaccharide Biosynthesis Protein SpsA, Chain A"/>
    <property type="match status" value="1"/>
</dbReference>
<evidence type="ECO:0000256" key="1">
    <source>
        <dbReference type="ARBA" id="ARBA00004776"/>
    </source>
</evidence>
<comment type="pathway">
    <text evidence="1">Cell wall biogenesis; cell wall polysaccharide biosynthesis.</text>
</comment>
<accession>A0A917SNX7</accession>
<reference evidence="7" key="1">
    <citation type="journal article" date="2014" name="Int. J. Syst. Evol. Microbiol.">
        <title>Complete genome sequence of Corynebacterium casei LMG S-19264T (=DSM 44701T), isolated from a smear-ripened cheese.</title>
        <authorList>
            <consortium name="US DOE Joint Genome Institute (JGI-PGF)"/>
            <person name="Walter F."/>
            <person name="Albersmeier A."/>
            <person name="Kalinowski J."/>
            <person name="Ruckert C."/>
        </authorList>
    </citation>
    <scope>NUCLEOTIDE SEQUENCE</scope>
    <source>
        <strain evidence="7">CGMCC 4.7308</strain>
    </source>
</reference>
<feature type="region of interest" description="Disordered" evidence="5">
    <location>
        <begin position="323"/>
        <end position="359"/>
    </location>
</feature>
<protein>
    <submittedName>
        <fullName evidence="7">Transferase</fullName>
    </submittedName>
</protein>
<evidence type="ECO:0000313" key="8">
    <source>
        <dbReference type="Proteomes" id="UP000655208"/>
    </source>
</evidence>
<name>A0A917SNX7_9ACTN</name>
<dbReference type="PANTHER" id="PTHR43179:SF12">
    <property type="entry name" value="GALACTOFURANOSYLTRANSFERASE GLFT2"/>
    <property type="match status" value="1"/>
</dbReference>
<dbReference type="RefSeq" id="WP_188939852.1">
    <property type="nucleotide sequence ID" value="NZ_BMNA01000001.1"/>
</dbReference>
<keyword evidence="8" id="KW-1185">Reference proteome</keyword>
<evidence type="ECO:0000313" key="7">
    <source>
        <dbReference type="EMBL" id="GGL88106.1"/>
    </source>
</evidence>
<proteinExistence type="inferred from homology"/>
<dbReference type="Proteomes" id="UP000655208">
    <property type="component" value="Unassembled WGS sequence"/>
</dbReference>
<evidence type="ECO:0000256" key="4">
    <source>
        <dbReference type="ARBA" id="ARBA00022679"/>
    </source>
</evidence>
<organism evidence="7 8">
    <name type="scientific">Nakamurella endophytica</name>
    <dbReference type="NCBI Taxonomy" id="1748367"/>
    <lineage>
        <taxon>Bacteria</taxon>
        <taxon>Bacillati</taxon>
        <taxon>Actinomycetota</taxon>
        <taxon>Actinomycetes</taxon>
        <taxon>Nakamurellales</taxon>
        <taxon>Nakamurellaceae</taxon>
        <taxon>Nakamurella</taxon>
    </lineage>
</organism>
<dbReference type="SUPFAM" id="SSF53448">
    <property type="entry name" value="Nucleotide-diphospho-sugar transferases"/>
    <property type="match status" value="1"/>
</dbReference>
<evidence type="ECO:0000256" key="5">
    <source>
        <dbReference type="SAM" id="MobiDB-lite"/>
    </source>
</evidence>
<comment type="similarity">
    <text evidence="2">Belongs to the glycosyltransferase 2 family.</text>
</comment>
<dbReference type="InterPro" id="IPR029044">
    <property type="entry name" value="Nucleotide-diphossugar_trans"/>
</dbReference>
<gene>
    <name evidence="7" type="ORF">GCM10011594_04650</name>
</gene>
<dbReference type="PANTHER" id="PTHR43179">
    <property type="entry name" value="RHAMNOSYLTRANSFERASE WBBL"/>
    <property type="match status" value="1"/>
</dbReference>
<evidence type="ECO:0000256" key="2">
    <source>
        <dbReference type="ARBA" id="ARBA00006739"/>
    </source>
</evidence>
<dbReference type="GO" id="GO:0016757">
    <property type="term" value="F:glycosyltransferase activity"/>
    <property type="evidence" value="ECO:0007669"/>
    <property type="project" value="UniProtKB-KW"/>
</dbReference>
<dbReference type="AlphaFoldDB" id="A0A917SNX7"/>
<comment type="caution">
    <text evidence="7">The sequence shown here is derived from an EMBL/GenBank/DDBJ whole genome shotgun (WGS) entry which is preliminary data.</text>
</comment>
<keyword evidence="4 7" id="KW-0808">Transferase</keyword>
<dbReference type="InterPro" id="IPR001173">
    <property type="entry name" value="Glyco_trans_2-like"/>
</dbReference>
<evidence type="ECO:0000259" key="6">
    <source>
        <dbReference type="Pfam" id="PF00535"/>
    </source>
</evidence>
<keyword evidence="3" id="KW-0328">Glycosyltransferase</keyword>
<feature type="domain" description="Glycosyltransferase 2-like" evidence="6">
    <location>
        <begin position="35"/>
        <end position="187"/>
    </location>
</feature>
<reference evidence="7" key="2">
    <citation type="submission" date="2020-09" db="EMBL/GenBank/DDBJ databases">
        <authorList>
            <person name="Sun Q."/>
            <person name="Zhou Y."/>
        </authorList>
    </citation>
    <scope>NUCLEOTIDE SEQUENCE</scope>
    <source>
        <strain evidence="7">CGMCC 4.7308</strain>
    </source>
</reference>
<evidence type="ECO:0000256" key="3">
    <source>
        <dbReference type="ARBA" id="ARBA00022676"/>
    </source>
</evidence>
<feature type="compositionally biased region" description="Low complexity" evidence="5">
    <location>
        <begin position="345"/>
        <end position="359"/>
    </location>
</feature>